<dbReference type="InterPro" id="IPR011053">
    <property type="entry name" value="Single_hybrid_motif"/>
</dbReference>
<dbReference type="Proteomes" id="UP001500459">
    <property type="component" value="Unassembled WGS sequence"/>
</dbReference>
<accession>A0ABP7XE49</accession>
<keyword evidence="2" id="KW-0472">Membrane</keyword>
<gene>
    <name evidence="3" type="ORF">GCM10022393_09800</name>
</gene>
<evidence type="ECO:0000313" key="3">
    <source>
        <dbReference type="EMBL" id="GAA4111845.1"/>
    </source>
</evidence>
<dbReference type="Gene3D" id="2.40.50.100">
    <property type="match status" value="1"/>
</dbReference>
<name>A0ABP7XE49_9FLAO</name>
<reference evidence="4" key="1">
    <citation type="journal article" date="2019" name="Int. J. Syst. Evol. Microbiol.">
        <title>The Global Catalogue of Microorganisms (GCM) 10K type strain sequencing project: providing services to taxonomists for standard genome sequencing and annotation.</title>
        <authorList>
            <consortium name="The Broad Institute Genomics Platform"/>
            <consortium name="The Broad Institute Genome Sequencing Center for Infectious Disease"/>
            <person name="Wu L."/>
            <person name="Ma J."/>
        </authorList>
    </citation>
    <scope>NUCLEOTIDE SEQUENCE [LARGE SCALE GENOMIC DNA]</scope>
    <source>
        <strain evidence="4">JCM 17106</strain>
    </source>
</reference>
<dbReference type="SUPFAM" id="SSF51230">
    <property type="entry name" value="Single hybrid motif"/>
    <property type="match status" value="1"/>
</dbReference>
<evidence type="ECO:0000256" key="1">
    <source>
        <dbReference type="SAM" id="Coils"/>
    </source>
</evidence>
<feature type="transmembrane region" description="Helical" evidence="2">
    <location>
        <begin position="32"/>
        <end position="52"/>
    </location>
</feature>
<keyword evidence="1" id="KW-0175">Coiled coil</keyword>
<evidence type="ECO:0000256" key="2">
    <source>
        <dbReference type="SAM" id="Phobius"/>
    </source>
</evidence>
<organism evidence="3 4">
    <name type="scientific">Aquimarina addita</name>
    <dbReference type="NCBI Taxonomy" id="870485"/>
    <lineage>
        <taxon>Bacteria</taxon>
        <taxon>Pseudomonadati</taxon>
        <taxon>Bacteroidota</taxon>
        <taxon>Flavobacteriia</taxon>
        <taxon>Flavobacteriales</taxon>
        <taxon>Flavobacteriaceae</taxon>
        <taxon>Aquimarina</taxon>
    </lineage>
</organism>
<dbReference type="InterPro" id="IPR050739">
    <property type="entry name" value="MFP"/>
</dbReference>
<comment type="caution">
    <text evidence="3">The sequence shown here is derived from an EMBL/GenBank/DDBJ whole genome shotgun (WGS) entry which is preliminary data.</text>
</comment>
<protein>
    <submittedName>
        <fullName evidence="3">Biotin/lipoyl-binding protein</fullName>
    </submittedName>
</protein>
<keyword evidence="4" id="KW-1185">Reference proteome</keyword>
<dbReference type="PANTHER" id="PTHR30386:SF27">
    <property type="entry name" value="MEMBRANE FUSION PROTEIN (MFP) FAMILY PROTEIN"/>
    <property type="match status" value="1"/>
</dbReference>
<dbReference type="EMBL" id="BAABCW010000003">
    <property type="protein sequence ID" value="GAA4111845.1"/>
    <property type="molecule type" value="Genomic_DNA"/>
</dbReference>
<feature type="coiled-coil region" evidence="1">
    <location>
        <begin position="206"/>
        <end position="233"/>
    </location>
</feature>
<keyword evidence="2" id="KW-1133">Transmembrane helix</keyword>
<proteinExistence type="predicted"/>
<keyword evidence="2" id="KW-0812">Transmembrane</keyword>
<dbReference type="RefSeq" id="WP_344925274.1">
    <property type="nucleotide sequence ID" value="NZ_BAABCW010000003.1"/>
</dbReference>
<sequence>MLNISNNKLNQKVTLDGYDAFKKAFTSNHYKFFNRFLAVFAILAFITLFLPWTQNVTGNGFITTLKPDQRPQTIQSRIPGRIEKWYVQEGDFVKEGDTILFISEIKNEYQDPLLLERTQIQRDAKSRSVTSYQEKVKALNGQIAALSRERILKLEQSENKLKQAYLKVTSDSIDLEAVKTNFNIAQLQYDRTATLQQEGLKAITDVEEKRLKLQEMQAKLISQENKLLASKNEVLNATIEINRISAQYADKIAKGQSDKFSAESNQYDTEAQVSKLDNQSTNYEMRNALYYIKAPQDGFINKALIGGLGETFKEGEKLVKIMPTNYELAVETFVDPIDLPLIHLGERTRIQFDGWPAIFFSGWPNASFGTYGGKVVAIETFISDNGKFRILIAPDKSENEWPENIRVGSGAYTISLLKDVPIWYELWRRLNGFPPDYYTPDDKKNVATKEKK</sequence>
<evidence type="ECO:0000313" key="4">
    <source>
        <dbReference type="Proteomes" id="UP001500459"/>
    </source>
</evidence>
<dbReference type="PANTHER" id="PTHR30386">
    <property type="entry name" value="MEMBRANE FUSION SUBUNIT OF EMRAB-TOLC MULTIDRUG EFFLUX PUMP"/>
    <property type="match status" value="1"/>
</dbReference>